<organism evidence="2 3">
    <name type="scientific">Ornithinibacillus xuwenensis</name>
    <dbReference type="NCBI Taxonomy" id="3144668"/>
    <lineage>
        <taxon>Bacteria</taxon>
        <taxon>Bacillati</taxon>
        <taxon>Bacillota</taxon>
        <taxon>Bacilli</taxon>
        <taxon>Bacillales</taxon>
        <taxon>Bacillaceae</taxon>
        <taxon>Ornithinibacillus</taxon>
    </lineage>
</organism>
<evidence type="ECO:0000313" key="2">
    <source>
        <dbReference type="EMBL" id="MEN2765614.1"/>
    </source>
</evidence>
<reference evidence="2 3" key="1">
    <citation type="submission" date="2024-05" db="EMBL/GenBank/DDBJ databases">
        <authorList>
            <person name="Haq I."/>
            <person name="Ullah Z."/>
            <person name="Ahmad R."/>
            <person name="Li M."/>
            <person name="Tong Y."/>
        </authorList>
    </citation>
    <scope>NUCLEOTIDE SEQUENCE [LARGE SCALE GENOMIC DNA]</scope>
    <source>
        <strain evidence="2 3">16A2E</strain>
    </source>
</reference>
<feature type="transmembrane region" description="Helical" evidence="1">
    <location>
        <begin position="18"/>
        <end position="40"/>
    </location>
</feature>
<keyword evidence="1" id="KW-1133">Transmembrane helix</keyword>
<dbReference type="RefSeq" id="WP_345823090.1">
    <property type="nucleotide sequence ID" value="NZ_JBDIML010000001.1"/>
</dbReference>
<accession>A0ABU9XBH6</accession>
<evidence type="ECO:0000256" key="1">
    <source>
        <dbReference type="SAM" id="Phobius"/>
    </source>
</evidence>
<name>A0ABU9XBH6_9BACI</name>
<gene>
    <name evidence="2" type="ORF">ABC228_00295</name>
</gene>
<keyword evidence="3" id="KW-1185">Reference proteome</keyword>
<proteinExistence type="predicted"/>
<evidence type="ECO:0000313" key="3">
    <source>
        <dbReference type="Proteomes" id="UP001444625"/>
    </source>
</evidence>
<protein>
    <submittedName>
        <fullName evidence="2">DUF6583 family protein</fullName>
    </submittedName>
</protein>
<keyword evidence="1" id="KW-0472">Membrane</keyword>
<dbReference type="Proteomes" id="UP001444625">
    <property type="component" value="Unassembled WGS sequence"/>
</dbReference>
<comment type="caution">
    <text evidence="2">The sequence shown here is derived from an EMBL/GenBank/DDBJ whole genome shotgun (WGS) entry which is preliminary data.</text>
</comment>
<dbReference type="EMBL" id="JBDIML010000001">
    <property type="protein sequence ID" value="MEN2765614.1"/>
    <property type="molecule type" value="Genomic_DNA"/>
</dbReference>
<sequence>MEENNPEVKLKKKGFNKVIAIVIAAAVLLVGGSVAAFILIEDSPKIQYFLYEKNTIDMFAEQVENRYEPELEWAEKSLDNPTENIYELSAEVNMPIPGGTGPVTADQIINNSTITVTTNMDRQEKVASANIEGSFGTFEVGNFNAYLTSEKMMLGLPFLNEILQLKGDDFGKLLQQVDPYTFTGEEKIDFNMLFEGNILPEKDLDYLEDEYVKSIYNALPDDAFKSEDETVKIGNENVNTEKITFHLTEEQLKVIIADTLKKMEKDDRFKEILLNYVQSHDTGPLVFGEDSELNIQDEFEANYDTAIKDAIDDINDFKIPDGLTSTIWVEDDIIVKRDFSIEMGPSDDQLVTFYVKGLINYSNVEQTFEYDFGIIDQGDDQSIAVDGTLSNDDGKTKDSITLSIGSTKLVYESDETLKDSKRDFERVVSFTDETGYTVDVIWSGNATYDGDQMQSEHELTVASDDIMQDLVILYLDKESKVTDGVELPSDDNIKDIGSMNVDEIMTYFETEVTPQFEEWLMGIVGFGL</sequence>
<keyword evidence="1" id="KW-0812">Transmembrane</keyword>